<evidence type="ECO:0000313" key="2">
    <source>
        <dbReference type="Proteomes" id="UP000427906"/>
    </source>
</evidence>
<dbReference type="AlphaFoldDB" id="A0A5K7YBJ3"/>
<dbReference type="Proteomes" id="UP000427906">
    <property type="component" value="Chromosome"/>
</dbReference>
<dbReference type="KEGG" id="dalk:DSCA_04580"/>
<name>A0A5K7YBJ3_9BACT</name>
<gene>
    <name evidence="1" type="ORF">DSCA_04580</name>
</gene>
<protein>
    <submittedName>
        <fullName evidence="1">Uncharacterized protein</fullName>
    </submittedName>
</protein>
<organism evidence="1 2">
    <name type="scientific">Desulfosarcina alkanivorans</name>
    <dbReference type="NCBI Taxonomy" id="571177"/>
    <lineage>
        <taxon>Bacteria</taxon>
        <taxon>Pseudomonadati</taxon>
        <taxon>Thermodesulfobacteriota</taxon>
        <taxon>Desulfobacteria</taxon>
        <taxon>Desulfobacterales</taxon>
        <taxon>Desulfosarcinaceae</taxon>
        <taxon>Desulfosarcina</taxon>
    </lineage>
</organism>
<proteinExistence type="predicted"/>
<accession>A0A5K7YBJ3</accession>
<dbReference type="OrthoDB" id="9342845at2"/>
<dbReference type="EMBL" id="AP021874">
    <property type="protein sequence ID" value="BBO66528.1"/>
    <property type="molecule type" value="Genomic_DNA"/>
</dbReference>
<evidence type="ECO:0000313" key="1">
    <source>
        <dbReference type="EMBL" id="BBO66528.1"/>
    </source>
</evidence>
<dbReference type="RefSeq" id="WP_155314881.1">
    <property type="nucleotide sequence ID" value="NZ_AP021874.1"/>
</dbReference>
<keyword evidence="2" id="KW-1185">Reference proteome</keyword>
<sequence length="141" mass="16341">MAYTMNILSELNFSYTQVTGSLDDKELHLLVLAFQIETKGLEYVREILDLRRTEDVSKLTVEGLLRLSELERERSIDRDVRMVILIKDPIIKQVAEVFASVNTRGNFTVRVVDNDDNGALDWFGYDKVEQVKLKRFISKLD</sequence>
<reference evidence="1 2" key="1">
    <citation type="submission" date="2019-11" db="EMBL/GenBank/DDBJ databases">
        <title>Comparative genomics of hydrocarbon-degrading Desulfosarcina strains.</title>
        <authorList>
            <person name="Watanabe M."/>
            <person name="Kojima H."/>
            <person name="Fukui M."/>
        </authorList>
    </citation>
    <scope>NUCLEOTIDE SEQUENCE [LARGE SCALE GENOMIC DNA]</scope>
    <source>
        <strain evidence="1 2">PL12</strain>
    </source>
</reference>